<dbReference type="Gene3D" id="1.10.390.10">
    <property type="entry name" value="Neutral Protease Domain 2"/>
    <property type="match status" value="1"/>
</dbReference>
<feature type="domain" description="Peptidase M61 catalytic" evidence="3">
    <location>
        <begin position="319"/>
        <end position="435"/>
    </location>
</feature>
<keyword evidence="6" id="KW-1185">Reference proteome</keyword>
<evidence type="ECO:0000256" key="1">
    <source>
        <dbReference type="SAM" id="MobiDB-lite"/>
    </source>
</evidence>
<gene>
    <name evidence="5" type="ORF">GCM10009115_34850</name>
</gene>
<dbReference type="RefSeq" id="WP_215353671.1">
    <property type="nucleotide sequence ID" value="NZ_BAAAFE010000014.1"/>
</dbReference>
<dbReference type="Pfam" id="PF05299">
    <property type="entry name" value="Peptidase_M61"/>
    <property type="match status" value="1"/>
</dbReference>
<reference evidence="6" key="1">
    <citation type="journal article" date="2019" name="Int. J. Syst. Evol. Microbiol.">
        <title>The Global Catalogue of Microorganisms (GCM) 10K type strain sequencing project: providing services to taxonomists for standard genome sequencing and annotation.</title>
        <authorList>
            <consortium name="The Broad Institute Genomics Platform"/>
            <consortium name="The Broad Institute Genome Sequencing Center for Infectious Disease"/>
            <person name="Wu L."/>
            <person name="Ma J."/>
        </authorList>
    </citation>
    <scope>NUCLEOTIDE SEQUENCE [LARGE SCALE GENOMIC DNA]</scope>
    <source>
        <strain evidence="6">JCM 15910</strain>
    </source>
</reference>
<organism evidence="5 6">
    <name type="scientific">Sphingopyxis soli</name>
    <dbReference type="NCBI Taxonomy" id="592051"/>
    <lineage>
        <taxon>Bacteria</taxon>
        <taxon>Pseudomonadati</taxon>
        <taxon>Pseudomonadota</taxon>
        <taxon>Alphaproteobacteria</taxon>
        <taxon>Sphingomonadales</taxon>
        <taxon>Sphingomonadaceae</taxon>
        <taxon>Sphingopyxis</taxon>
    </lineage>
</organism>
<dbReference type="Gene3D" id="2.30.42.10">
    <property type="match status" value="1"/>
</dbReference>
<dbReference type="PIRSF" id="PIRSF016493">
    <property type="entry name" value="Glycyl_aminpptds"/>
    <property type="match status" value="1"/>
</dbReference>
<dbReference type="InterPro" id="IPR024191">
    <property type="entry name" value="Peptidase_M61"/>
</dbReference>
<evidence type="ECO:0000313" key="5">
    <source>
        <dbReference type="EMBL" id="GAA0867345.1"/>
    </source>
</evidence>
<evidence type="ECO:0000259" key="4">
    <source>
        <dbReference type="Pfam" id="PF17899"/>
    </source>
</evidence>
<dbReference type="InterPro" id="IPR040756">
    <property type="entry name" value="Peptidase_M61_N"/>
</dbReference>
<comment type="caution">
    <text evidence="5">The sequence shown here is derived from an EMBL/GenBank/DDBJ whole genome shotgun (WGS) entry which is preliminary data.</text>
</comment>
<evidence type="ECO:0000256" key="2">
    <source>
        <dbReference type="SAM" id="SignalP"/>
    </source>
</evidence>
<name>A0ABP3XNE1_9SPHN</name>
<sequence>MKKTLFVASALIAVTPAALAPSALAQDGNSRPQPVVQPHSIPLPTDRPYPGTMLLRVDASDSMRGIFRVRQTIPVAKSGKVTLLYPQWLPGKHAPRGAIAEIAGFKATAGGKPLAWTRQPTDVYAFDIDVPAGAKSIDIAFDFLSPTRPSEGRVVVTPAMMNLQWEQVSLYPAGYFTRGIPVQLDVTLPEGWTGAAALDGLKVTGNRYSYAPTSYETLVDSPMFAGKYFRRWDLGQNVTLNVVADEPQYLDAKPDHIARHAAMVAEAVALFGTKHFDRYEFLLALTDELGSIGLEHHRSSENSRGLDYFTGWDGNDAERGLLPHELTHSWNGKYRRPDKLWTPDYRTPMQGNLLWVYEGQTSFWDLVLAGRSGMQSKEMILGEWATNAANYSVQAGRDWRSVEDTTLDPVIAARKARAFPSATRTEDYYNEGALMWLEADMIIRQGTNDAKSLDDFAKAFFGGKGGDWGEVTYDFDDVAQTLNAVYPYDWPKFLHDRMQLPGQPAPVAGIERAGYRLVWRDVPNAYDRDKMKSAKNYDLTHSLGLTIDKDGVAGGILWNGPAFRADIVNGTKIIAVDGMSYSKDRLESAIRTATDGKTPVRLLVERGGRYRSVDIDYHGGLRWPHLEKTGAGPDWFDRVLAPKRAL</sequence>
<dbReference type="Pfam" id="PF17899">
    <property type="entry name" value="Peptidase_M61_N"/>
    <property type="match status" value="1"/>
</dbReference>
<dbReference type="Proteomes" id="UP001500738">
    <property type="component" value="Unassembled WGS sequence"/>
</dbReference>
<protein>
    <submittedName>
        <fullName evidence="5">M61 family metallopeptidase</fullName>
    </submittedName>
</protein>
<feature type="signal peptide" evidence="2">
    <location>
        <begin position="1"/>
        <end position="25"/>
    </location>
</feature>
<evidence type="ECO:0000313" key="6">
    <source>
        <dbReference type="Proteomes" id="UP001500738"/>
    </source>
</evidence>
<dbReference type="InterPro" id="IPR027268">
    <property type="entry name" value="Peptidase_M4/M1_CTD_sf"/>
</dbReference>
<dbReference type="Gene3D" id="2.60.40.3650">
    <property type="match status" value="1"/>
</dbReference>
<feature type="chain" id="PRO_5047475987" evidence="2">
    <location>
        <begin position="26"/>
        <end position="646"/>
    </location>
</feature>
<feature type="domain" description="Peptidase M61 N-terminal" evidence="4">
    <location>
        <begin position="55"/>
        <end position="227"/>
    </location>
</feature>
<dbReference type="SUPFAM" id="SSF50156">
    <property type="entry name" value="PDZ domain-like"/>
    <property type="match status" value="1"/>
</dbReference>
<proteinExistence type="predicted"/>
<dbReference type="InterPro" id="IPR007963">
    <property type="entry name" value="Peptidase_M61_catalytic"/>
</dbReference>
<evidence type="ECO:0000259" key="3">
    <source>
        <dbReference type="Pfam" id="PF05299"/>
    </source>
</evidence>
<keyword evidence="2" id="KW-0732">Signal</keyword>
<feature type="region of interest" description="Disordered" evidence="1">
    <location>
        <begin position="24"/>
        <end position="46"/>
    </location>
</feature>
<accession>A0ABP3XNE1</accession>
<dbReference type="EMBL" id="BAAAFE010000014">
    <property type="protein sequence ID" value="GAA0867345.1"/>
    <property type="molecule type" value="Genomic_DNA"/>
</dbReference>
<dbReference type="InterPro" id="IPR036034">
    <property type="entry name" value="PDZ_sf"/>
</dbReference>